<dbReference type="RefSeq" id="WP_074754567.1">
    <property type="nucleotide sequence ID" value="NZ_FOGJ01000004.1"/>
</dbReference>
<gene>
    <name evidence="2" type="ORF">SAMN04487884_10462</name>
</gene>
<name>A0A1H9N668_BUTFI</name>
<dbReference type="InterPro" id="IPR007295">
    <property type="entry name" value="DUF402"/>
</dbReference>
<protein>
    <submittedName>
        <fullName evidence="2">Predicted RNA-binding protein, associated with RNAse of E/G family</fullName>
    </submittedName>
</protein>
<dbReference type="EMBL" id="FOGJ01000004">
    <property type="protein sequence ID" value="SER31414.1"/>
    <property type="molecule type" value="Genomic_DNA"/>
</dbReference>
<dbReference type="Pfam" id="PF04167">
    <property type="entry name" value="DUF402"/>
    <property type="match status" value="1"/>
</dbReference>
<evidence type="ECO:0000313" key="2">
    <source>
        <dbReference type="EMBL" id="SER31414.1"/>
    </source>
</evidence>
<dbReference type="Gene3D" id="2.40.380.10">
    <property type="entry name" value="FomD-like"/>
    <property type="match status" value="1"/>
</dbReference>
<sequence>MKHKRLNRDGWGFQYYPYYQMRIDCECFHGLACLIRFTDGEANYWETPKAGRIQVTGEGMTWLELIPDNAKRVITVKYFPDNTHDEERVNYPENFCAKYCPSIWYVDIIEGVEYDEDGIAFFIDKYLDVIFTPEGDVKIDDRDELDAAHDKGELSDEQYADALAECDLILDQLCSDIAKTNSWCAEVRDIVEKRIAEGESITRCREV</sequence>
<dbReference type="InterPro" id="IPR035930">
    <property type="entry name" value="FomD-like_sf"/>
</dbReference>
<organism evidence="2 3">
    <name type="scientific">Butyrivibrio fibrisolvens</name>
    <dbReference type="NCBI Taxonomy" id="831"/>
    <lineage>
        <taxon>Bacteria</taxon>
        <taxon>Bacillati</taxon>
        <taxon>Bacillota</taxon>
        <taxon>Clostridia</taxon>
        <taxon>Lachnospirales</taxon>
        <taxon>Lachnospiraceae</taxon>
        <taxon>Butyrivibrio</taxon>
    </lineage>
</organism>
<evidence type="ECO:0000259" key="1">
    <source>
        <dbReference type="Pfam" id="PF04167"/>
    </source>
</evidence>
<dbReference type="AlphaFoldDB" id="A0A1H9N668"/>
<dbReference type="Proteomes" id="UP000182584">
    <property type="component" value="Unassembled WGS sequence"/>
</dbReference>
<reference evidence="2 3" key="1">
    <citation type="submission" date="2016-10" db="EMBL/GenBank/DDBJ databases">
        <authorList>
            <person name="de Groot N.N."/>
        </authorList>
    </citation>
    <scope>NUCLEOTIDE SEQUENCE [LARGE SCALE GENOMIC DNA]</scope>
    <source>
        <strain evidence="2 3">AR40</strain>
    </source>
</reference>
<evidence type="ECO:0000313" key="3">
    <source>
        <dbReference type="Proteomes" id="UP000182584"/>
    </source>
</evidence>
<proteinExistence type="predicted"/>
<accession>A0A1H9N668</accession>
<dbReference type="SUPFAM" id="SSF159234">
    <property type="entry name" value="FomD-like"/>
    <property type="match status" value="1"/>
</dbReference>
<feature type="domain" description="DUF402" evidence="1">
    <location>
        <begin position="102"/>
        <end position="173"/>
    </location>
</feature>
<dbReference type="OrthoDB" id="1999823at2"/>